<dbReference type="RefSeq" id="XP_040745366.1">
    <property type="nucleotide sequence ID" value="XM_040890173.1"/>
</dbReference>
<keyword evidence="3" id="KW-1185">Reference proteome</keyword>
<feature type="region of interest" description="Disordered" evidence="1">
    <location>
        <begin position="150"/>
        <end position="174"/>
    </location>
</feature>
<dbReference type="SUPFAM" id="SSF52799">
    <property type="entry name" value="(Phosphotyrosine protein) phosphatases II"/>
    <property type="match status" value="1"/>
</dbReference>
<gene>
    <name evidence="2" type="ORF">DL89DRAFT_291210</name>
</gene>
<dbReference type="InterPro" id="IPR029021">
    <property type="entry name" value="Prot-tyrosine_phosphatase-like"/>
</dbReference>
<evidence type="ECO:0000313" key="2">
    <source>
        <dbReference type="EMBL" id="ORX71942.1"/>
    </source>
</evidence>
<reference evidence="2 3" key="1">
    <citation type="submission" date="2016-07" db="EMBL/GenBank/DDBJ databases">
        <title>Pervasive Adenine N6-methylation of Active Genes in Fungi.</title>
        <authorList>
            <consortium name="DOE Joint Genome Institute"/>
            <person name="Mondo S.J."/>
            <person name="Dannebaum R.O."/>
            <person name="Kuo R.C."/>
            <person name="Labutti K."/>
            <person name="Haridas S."/>
            <person name="Kuo A."/>
            <person name="Salamov A."/>
            <person name="Ahrendt S.R."/>
            <person name="Lipzen A."/>
            <person name="Sullivan W."/>
            <person name="Andreopoulos W.B."/>
            <person name="Clum A."/>
            <person name="Lindquist E."/>
            <person name="Daum C."/>
            <person name="Ramamoorthy G.K."/>
            <person name="Gryganskyi A."/>
            <person name="Culley D."/>
            <person name="Magnuson J.K."/>
            <person name="James T.Y."/>
            <person name="O'Malley M.A."/>
            <person name="Stajich J.E."/>
            <person name="Spatafora J.W."/>
            <person name="Visel A."/>
            <person name="Grigoriev I.V."/>
        </authorList>
    </citation>
    <scope>NUCLEOTIDE SEQUENCE [LARGE SCALE GENOMIC DNA]</scope>
    <source>
        <strain evidence="2 3">ATCC 12442</strain>
    </source>
</reference>
<protein>
    <submittedName>
        <fullName evidence="2">Uncharacterized protein</fullName>
    </submittedName>
</protein>
<dbReference type="GeneID" id="63806821"/>
<dbReference type="STRING" id="61395.A0A1Y1WEN9"/>
<evidence type="ECO:0000256" key="1">
    <source>
        <dbReference type="SAM" id="MobiDB-lite"/>
    </source>
</evidence>
<comment type="caution">
    <text evidence="2">The sequence shown here is derived from an EMBL/GenBank/DDBJ whole genome shotgun (WGS) entry which is preliminary data.</text>
</comment>
<sequence length="192" mass="21068">MSKMVSVANYHTPGIAGRKGLGKATPLANSFSLIEYNQNLRFLIMDCPTNSTIPLYLKPTYSKERLNSHNVQVHPPSSVLKKWLELVTERRDQAMLQGEVQPVPTTIAVHCKGVDVLDAIEFVRRKRRGAFNNRQITYLADPIAGGLRSSPVNSASGTPASGSPQVKTSSIFVPSNSSNGHKSFFKKMFGSH</sequence>
<dbReference type="Proteomes" id="UP000193922">
    <property type="component" value="Unassembled WGS sequence"/>
</dbReference>
<dbReference type="OrthoDB" id="5632at2759"/>
<organism evidence="2 3">
    <name type="scientific">Linderina pennispora</name>
    <dbReference type="NCBI Taxonomy" id="61395"/>
    <lineage>
        <taxon>Eukaryota</taxon>
        <taxon>Fungi</taxon>
        <taxon>Fungi incertae sedis</taxon>
        <taxon>Zoopagomycota</taxon>
        <taxon>Kickxellomycotina</taxon>
        <taxon>Kickxellomycetes</taxon>
        <taxon>Kickxellales</taxon>
        <taxon>Kickxellaceae</taxon>
        <taxon>Linderina</taxon>
    </lineage>
</organism>
<dbReference type="AlphaFoldDB" id="A0A1Y1WEN9"/>
<proteinExistence type="predicted"/>
<accession>A0A1Y1WEN9</accession>
<name>A0A1Y1WEN9_9FUNG</name>
<dbReference type="Gene3D" id="3.90.190.10">
    <property type="entry name" value="Protein tyrosine phosphatase superfamily"/>
    <property type="match status" value="1"/>
</dbReference>
<dbReference type="EMBL" id="MCFD01000003">
    <property type="protein sequence ID" value="ORX71942.1"/>
    <property type="molecule type" value="Genomic_DNA"/>
</dbReference>
<evidence type="ECO:0000313" key="3">
    <source>
        <dbReference type="Proteomes" id="UP000193922"/>
    </source>
</evidence>